<evidence type="ECO:0000256" key="1">
    <source>
        <dbReference type="SAM" id="Phobius"/>
    </source>
</evidence>
<dbReference type="EMBL" id="JAJEQW010000009">
    <property type="protein sequence ID" value="MCC2242514.1"/>
    <property type="molecule type" value="Genomic_DNA"/>
</dbReference>
<gene>
    <name evidence="2" type="ORF">LKD47_09420</name>
</gene>
<dbReference type="Proteomes" id="UP001198893">
    <property type="component" value="Unassembled WGS sequence"/>
</dbReference>
<evidence type="ECO:0000313" key="2">
    <source>
        <dbReference type="EMBL" id="MCC2242514.1"/>
    </source>
</evidence>
<protein>
    <submittedName>
        <fullName evidence="2">Uncharacterized protein</fullName>
    </submittedName>
</protein>
<reference evidence="2" key="1">
    <citation type="submission" date="2021-10" db="EMBL/GenBank/DDBJ databases">
        <title>Anaerobic single-cell dispensing facilitates the cultivation of human gut bacteria.</title>
        <authorList>
            <person name="Afrizal A."/>
        </authorList>
    </citation>
    <scope>NUCLEOTIDE SEQUENCE</scope>
    <source>
        <strain evidence="2">CLA-AA-H204</strain>
    </source>
</reference>
<dbReference type="AlphaFoldDB" id="A0AAW4WPD5"/>
<comment type="caution">
    <text evidence="2">The sequence shown here is derived from an EMBL/GenBank/DDBJ whole genome shotgun (WGS) entry which is preliminary data.</text>
</comment>
<feature type="transmembrane region" description="Helical" evidence="1">
    <location>
        <begin position="50"/>
        <end position="71"/>
    </location>
</feature>
<dbReference type="RefSeq" id="WP_022243971.1">
    <property type="nucleotide sequence ID" value="NZ_JAJEQW010000009.1"/>
</dbReference>
<feature type="transmembrane region" description="Helical" evidence="1">
    <location>
        <begin position="21"/>
        <end position="44"/>
    </location>
</feature>
<keyword evidence="1" id="KW-0472">Membrane</keyword>
<evidence type="ECO:0000313" key="3">
    <source>
        <dbReference type="Proteomes" id="UP001198893"/>
    </source>
</evidence>
<organism evidence="2 3">
    <name type="scientific">Roseburia amylophila</name>
    <dbReference type="NCBI Taxonomy" id="2981794"/>
    <lineage>
        <taxon>Bacteria</taxon>
        <taxon>Bacillati</taxon>
        <taxon>Bacillota</taxon>
        <taxon>Clostridia</taxon>
        <taxon>Lachnospirales</taxon>
        <taxon>Lachnospiraceae</taxon>
        <taxon>Roseburia</taxon>
    </lineage>
</organism>
<keyword evidence="1" id="KW-0812">Transmembrane</keyword>
<sequence>MRDNTVHVRRGKKHPSRMEMIVLAALAALMVSGGTLLLLAALLGQDITDWNHRAAITAGLSLAGVVWGWLIRANR</sequence>
<proteinExistence type="predicted"/>
<accession>A0AAW4WPD5</accession>
<keyword evidence="1" id="KW-1133">Transmembrane helix</keyword>
<name>A0AAW4WPD5_9FIRM</name>